<gene>
    <name evidence="1" type="ORF">AW08_01794</name>
</gene>
<protein>
    <submittedName>
        <fullName evidence="1">Uncharacterized protein</fullName>
    </submittedName>
</protein>
<dbReference type="AlphaFoldDB" id="A0A011MDK8"/>
<comment type="caution">
    <text evidence="1">The sequence shown here is derived from an EMBL/GenBank/DDBJ whole genome shotgun (WGS) entry which is preliminary data.</text>
</comment>
<sequence length="222" mass="24285">MDGDYTAFRRCRVARAATDCLIDLCSWRCRRRVEDQAMRAGSQPADGHRLGAGRGPLCALLLSPLSRGQSVPVRCSWGRPVVGKAYSATGSVRCKNEKQYLYHPHSDFGANLASALSGLLWTLSPDLFGGGTAGFPEGAAAAVGQRLSAWPHWHDGCRSEQDWDAGSDRSWAQSPLRGVIGRRRQVVPNEVGALPPLSWRTHECRRVLLVVELQRAVRRVGA</sequence>
<evidence type="ECO:0000313" key="1">
    <source>
        <dbReference type="EMBL" id="EXI67853.1"/>
    </source>
</evidence>
<dbReference type="Proteomes" id="UP000020218">
    <property type="component" value="Unassembled WGS sequence"/>
</dbReference>
<dbReference type="EMBL" id="JFAX01000008">
    <property type="protein sequence ID" value="EXI67853.1"/>
    <property type="molecule type" value="Genomic_DNA"/>
</dbReference>
<reference evidence="1" key="1">
    <citation type="submission" date="2014-02" db="EMBL/GenBank/DDBJ databases">
        <title>Expanding our view of genomic diversity in Candidatus Accumulibacter clades.</title>
        <authorList>
            <person name="Skennerton C.T."/>
            <person name="Barr J.J."/>
            <person name="Slater F.R."/>
            <person name="Bond P.L."/>
            <person name="Tyson G.W."/>
        </authorList>
    </citation>
    <scope>NUCLEOTIDE SEQUENCE [LARGE SCALE GENOMIC DNA]</scope>
</reference>
<accession>A0A011MDK8</accession>
<name>A0A011MDK8_9PROT</name>
<evidence type="ECO:0000313" key="2">
    <source>
        <dbReference type="Proteomes" id="UP000020218"/>
    </source>
</evidence>
<keyword evidence="2" id="KW-1185">Reference proteome</keyword>
<proteinExistence type="predicted"/>
<organism evidence="1 2">
    <name type="scientific">Candidatus Accumulibacter adjunctus</name>
    <dbReference type="NCBI Taxonomy" id="1454001"/>
    <lineage>
        <taxon>Bacteria</taxon>
        <taxon>Pseudomonadati</taxon>
        <taxon>Pseudomonadota</taxon>
        <taxon>Betaproteobacteria</taxon>
        <taxon>Candidatus Accumulibacter</taxon>
    </lineage>
</organism>